<dbReference type="EMBL" id="QKUF01000046">
    <property type="protein sequence ID" value="PZW19503.1"/>
    <property type="molecule type" value="Genomic_DNA"/>
</dbReference>
<evidence type="ECO:0000313" key="2">
    <source>
        <dbReference type="Proteomes" id="UP000248806"/>
    </source>
</evidence>
<sequence>MRAICMYEIDGLQGKDISRLALPGVRFFIDSSVGCNEHNDGLSMLARTS</sequence>
<evidence type="ECO:0000313" key="1">
    <source>
        <dbReference type="EMBL" id="PZW19503.1"/>
    </source>
</evidence>
<name>A0A326TSY5_THEHA</name>
<dbReference type="AlphaFoldDB" id="A0A326TSY5"/>
<reference evidence="1 2" key="1">
    <citation type="submission" date="2018-06" db="EMBL/GenBank/DDBJ databases">
        <title>Genomic Encyclopedia of Archaeal and Bacterial Type Strains, Phase II (KMG-II): from individual species to whole genera.</title>
        <authorList>
            <person name="Goeker M."/>
        </authorList>
    </citation>
    <scope>NUCLEOTIDE SEQUENCE [LARGE SCALE GENOMIC DNA]</scope>
    <source>
        <strain evidence="1 2">ATCC BAA-1881</strain>
    </source>
</reference>
<gene>
    <name evidence="1" type="ORF">EI42_06062</name>
</gene>
<keyword evidence="2" id="KW-1185">Reference proteome</keyword>
<dbReference type="Proteomes" id="UP000248806">
    <property type="component" value="Unassembled WGS sequence"/>
</dbReference>
<accession>A0A326TSY5</accession>
<proteinExistence type="predicted"/>
<organism evidence="1 2">
    <name type="scientific">Thermosporothrix hazakensis</name>
    <dbReference type="NCBI Taxonomy" id="644383"/>
    <lineage>
        <taxon>Bacteria</taxon>
        <taxon>Bacillati</taxon>
        <taxon>Chloroflexota</taxon>
        <taxon>Ktedonobacteria</taxon>
        <taxon>Ktedonobacterales</taxon>
        <taxon>Thermosporotrichaceae</taxon>
        <taxon>Thermosporothrix</taxon>
    </lineage>
</organism>
<protein>
    <submittedName>
        <fullName evidence="1">Uncharacterized protein</fullName>
    </submittedName>
</protein>
<comment type="caution">
    <text evidence="1">The sequence shown here is derived from an EMBL/GenBank/DDBJ whole genome shotgun (WGS) entry which is preliminary data.</text>
</comment>